<gene>
    <name evidence="2" type="ORF">EUA98_10160</name>
</gene>
<name>A0A4Q5MZ72_9MICO</name>
<feature type="transmembrane region" description="Helical" evidence="1">
    <location>
        <begin position="65"/>
        <end position="87"/>
    </location>
</feature>
<dbReference type="Proteomes" id="UP000293764">
    <property type="component" value="Unassembled WGS sequence"/>
</dbReference>
<evidence type="ECO:0000313" key="2">
    <source>
        <dbReference type="EMBL" id="RYV51132.1"/>
    </source>
</evidence>
<dbReference type="PANTHER" id="PTHR37309">
    <property type="entry name" value="SLR0284 PROTEIN"/>
    <property type="match status" value="1"/>
</dbReference>
<keyword evidence="3" id="KW-1185">Reference proteome</keyword>
<reference evidence="2 3" key="1">
    <citation type="submission" date="2019-01" db="EMBL/GenBank/DDBJ databases">
        <title>Novel species of Cellulomonas.</title>
        <authorList>
            <person name="Liu Q."/>
            <person name="Xin Y.-H."/>
        </authorList>
    </citation>
    <scope>NUCLEOTIDE SEQUENCE [LARGE SCALE GENOMIC DNA]</scope>
    <source>
        <strain evidence="2 3">HLT2-17</strain>
    </source>
</reference>
<dbReference type="Pfam" id="PF04020">
    <property type="entry name" value="Phage_holin_4_2"/>
    <property type="match status" value="1"/>
</dbReference>
<feature type="transmembrane region" description="Helical" evidence="1">
    <location>
        <begin position="36"/>
        <end position="53"/>
    </location>
</feature>
<dbReference type="RefSeq" id="WP_130102571.1">
    <property type="nucleotide sequence ID" value="NZ_SDWW01000021.1"/>
</dbReference>
<evidence type="ECO:0000256" key="1">
    <source>
        <dbReference type="SAM" id="Phobius"/>
    </source>
</evidence>
<keyword evidence="1" id="KW-0812">Transmembrane</keyword>
<dbReference type="PANTHER" id="PTHR37309:SF1">
    <property type="entry name" value="SLR0284 PROTEIN"/>
    <property type="match status" value="1"/>
</dbReference>
<accession>A0A4Q5MZ72</accession>
<organism evidence="2 3">
    <name type="scientific">Pengzhenrongella frigida</name>
    <dbReference type="NCBI Taxonomy" id="1259133"/>
    <lineage>
        <taxon>Bacteria</taxon>
        <taxon>Bacillati</taxon>
        <taxon>Actinomycetota</taxon>
        <taxon>Actinomycetes</taxon>
        <taxon>Micrococcales</taxon>
        <taxon>Pengzhenrongella</taxon>
    </lineage>
</organism>
<keyword evidence="1" id="KW-0472">Membrane</keyword>
<protein>
    <submittedName>
        <fullName evidence="2">Phage holin family protein</fullName>
    </submittedName>
</protein>
<evidence type="ECO:0000313" key="3">
    <source>
        <dbReference type="Proteomes" id="UP000293764"/>
    </source>
</evidence>
<dbReference type="AlphaFoldDB" id="A0A4Q5MZ72"/>
<feature type="transmembrane region" description="Helical" evidence="1">
    <location>
        <begin position="99"/>
        <end position="120"/>
    </location>
</feature>
<dbReference type="OrthoDB" id="9810847at2"/>
<feature type="transmembrane region" description="Helical" evidence="1">
    <location>
        <begin position="7"/>
        <end position="30"/>
    </location>
</feature>
<keyword evidence="1" id="KW-1133">Transmembrane helix</keyword>
<dbReference type="EMBL" id="SDWW01000021">
    <property type="protein sequence ID" value="RYV51132.1"/>
    <property type="molecule type" value="Genomic_DNA"/>
</dbReference>
<sequence>MSFLARVVINGIAIWFAALLLSGLEIVGATTTWQEIGIIALIALVFGIVNAIVKPIAQILSFPLFILTLGLFTLVVNALMLMLTAWITEATSWGLRVDSFGTAVIGALIISIVSFTLSVLTGTHAAAKRQP</sequence>
<proteinExistence type="predicted"/>
<dbReference type="InterPro" id="IPR007165">
    <property type="entry name" value="Phage_holin_4_2"/>
</dbReference>
<comment type="caution">
    <text evidence="2">The sequence shown here is derived from an EMBL/GenBank/DDBJ whole genome shotgun (WGS) entry which is preliminary data.</text>
</comment>